<dbReference type="PANTHER" id="PTHR11309">
    <property type="entry name" value="FRIZZLED"/>
    <property type="match status" value="1"/>
</dbReference>
<keyword evidence="7 9" id="KW-1015">Disulfide bond</keyword>
<feature type="disulfide bond" evidence="9">
    <location>
        <begin position="78"/>
        <end position="116"/>
    </location>
</feature>
<dbReference type="STRING" id="282301.A0A267DXR0"/>
<dbReference type="PROSITE" id="PS50261">
    <property type="entry name" value="G_PROTEIN_RECEP_F2_4"/>
    <property type="match status" value="1"/>
</dbReference>
<keyword evidence="12" id="KW-0732">Signal</keyword>
<feature type="transmembrane region" description="Helical" evidence="11">
    <location>
        <begin position="516"/>
        <end position="537"/>
    </location>
</feature>
<dbReference type="GO" id="GO:0042813">
    <property type="term" value="F:Wnt receptor activity"/>
    <property type="evidence" value="ECO:0007669"/>
    <property type="project" value="TreeGrafter"/>
</dbReference>
<evidence type="ECO:0000256" key="5">
    <source>
        <dbReference type="ARBA" id="ARBA00022989"/>
    </source>
</evidence>
<keyword evidence="5 11" id="KW-1133">Transmembrane helix</keyword>
<accession>A0A267DXR0</accession>
<feature type="domain" description="G-protein coupled receptors family 2 profile 2" evidence="14">
    <location>
        <begin position="257"/>
        <end position="544"/>
    </location>
</feature>
<feature type="transmembrane region" description="Helical" evidence="11">
    <location>
        <begin position="349"/>
        <end position="372"/>
    </location>
</feature>
<comment type="caution">
    <text evidence="15">The sequence shown here is derived from an EMBL/GenBank/DDBJ whole genome shotgun (WGS) entry which is preliminary data.</text>
</comment>
<dbReference type="InterPro" id="IPR000539">
    <property type="entry name" value="Frizzled/Smoothened_7TM"/>
</dbReference>
<feature type="disulfide bond" evidence="9">
    <location>
        <begin position="109"/>
        <end position="133"/>
    </location>
</feature>
<proteinExistence type="inferred from homology"/>
<evidence type="ECO:0000256" key="2">
    <source>
        <dbReference type="ARBA" id="ARBA00008077"/>
    </source>
</evidence>
<dbReference type="GO" id="GO:0005886">
    <property type="term" value="C:plasma membrane"/>
    <property type="evidence" value="ECO:0007669"/>
    <property type="project" value="TreeGrafter"/>
</dbReference>
<evidence type="ECO:0000256" key="10">
    <source>
        <dbReference type="SAM" id="MobiDB-lite"/>
    </source>
</evidence>
<dbReference type="PRINTS" id="PR00489">
    <property type="entry name" value="FRIZZLED"/>
</dbReference>
<evidence type="ECO:0000256" key="7">
    <source>
        <dbReference type="ARBA" id="ARBA00023157"/>
    </source>
</evidence>
<reference evidence="15 16" key="1">
    <citation type="submission" date="2017-06" db="EMBL/GenBank/DDBJ databases">
        <title>A platform for efficient transgenesis in Macrostomum lignano, a flatworm model organism for stem cell research.</title>
        <authorList>
            <person name="Berezikov E."/>
        </authorList>
    </citation>
    <scope>NUCLEOTIDE SEQUENCE [LARGE SCALE GENOMIC DNA]</scope>
    <source>
        <strain evidence="15">DV1</strain>
        <tissue evidence="15">Whole organism</tissue>
    </source>
</reference>
<evidence type="ECO:0000256" key="4">
    <source>
        <dbReference type="ARBA" id="ARBA00022692"/>
    </source>
</evidence>
<organism evidence="15 16">
    <name type="scientific">Macrostomum lignano</name>
    <dbReference type="NCBI Taxonomy" id="282301"/>
    <lineage>
        <taxon>Eukaryota</taxon>
        <taxon>Metazoa</taxon>
        <taxon>Spiralia</taxon>
        <taxon>Lophotrochozoa</taxon>
        <taxon>Platyhelminthes</taxon>
        <taxon>Rhabditophora</taxon>
        <taxon>Macrostomorpha</taxon>
        <taxon>Macrostomida</taxon>
        <taxon>Macrostomidae</taxon>
        <taxon>Macrostomum</taxon>
    </lineage>
</organism>
<dbReference type="Pfam" id="PF01392">
    <property type="entry name" value="Fz"/>
    <property type="match status" value="1"/>
</dbReference>
<dbReference type="EMBL" id="NIVC01002970">
    <property type="protein sequence ID" value="PAA54093.1"/>
    <property type="molecule type" value="Genomic_DNA"/>
</dbReference>
<dbReference type="InterPro" id="IPR020067">
    <property type="entry name" value="Frizzled_dom"/>
</dbReference>
<protein>
    <submittedName>
        <fullName evidence="15">Uncharacterized protein</fullName>
    </submittedName>
</protein>
<keyword evidence="3" id="KW-0217">Developmental protein</keyword>
<dbReference type="InterPro" id="IPR017981">
    <property type="entry name" value="GPCR_2-like_7TM"/>
</dbReference>
<dbReference type="InterPro" id="IPR036790">
    <property type="entry name" value="Frizzled_dom_sf"/>
</dbReference>
<evidence type="ECO:0000256" key="1">
    <source>
        <dbReference type="ARBA" id="ARBA00004141"/>
    </source>
</evidence>
<gene>
    <name evidence="15" type="ORF">BOX15_Mlig020153g1</name>
</gene>
<keyword evidence="4 11" id="KW-0812">Transmembrane</keyword>
<dbReference type="InterPro" id="IPR015526">
    <property type="entry name" value="Frizzled/SFRP"/>
</dbReference>
<comment type="subcellular location">
    <subcellularLocation>
        <location evidence="1">Membrane</location>
        <topology evidence="1">Multi-pass membrane protein</topology>
    </subcellularLocation>
</comment>
<dbReference type="Gene3D" id="1.10.2000.10">
    <property type="entry name" value="Frizzled cysteine-rich domain"/>
    <property type="match status" value="1"/>
</dbReference>
<feature type="domain" description="FZ" evidence="13">
    <location>
        <begin position="27"/>
        <end position="150"/>
    </location>
</feature>
<keyword evidence="6 11" id="KW-0472">Membrane</keyword>
<name>A0A267DXR0_9PLAT</name>
<evidence type="ECO:0000256" key="8">
    <source>
        <dbReference type="ARBA" id="ARBA00023170"/>
    </source>
</evidence>
<feature type="transmembrane region" description="Helical" evidence="11">
    <location>
        <begin position="425"/>
        <end position="451"/>
    </location>
</feature>
<dbReference type="SMART" id="SM00063">
    <property type="entry name" value="FRI"/>
    <property type="match status" value="1"/>
</dbReference>
<comment type="caution">
    <text evidence="9">Lacks conserved residue(s) required for the propagation of feature annotation.</text>
</comment>
<evidence type="ECO:0000313" key="16">
    <source>
        <dbReference type="Proteomes" id="UP000215902"/>
    </source>
</evidence>
<comment type="similarity">
    <text evidence="2">Belongs to the G-protein coupled receptor Fz/Smo family.</text>
</comment>
<feature type="compositionally biased region" description="Low complexity" evidence="10">
    <location>
        <begin position="576"/>
        <end position="592"/>
    </location>
</feature>
<keyword evidence="16" id="KW-1185">Reference proteome</keyword>
<feature type="chain" id="PRO_5012650466" evidence="12">
    <location>
        <begin position="25"/>
        <end position="657"/>
    </location>
</feature>
<dbReference type="GO" id="GO:0017147">
    <property type="term" value="F:Wnt-protein binding"/>
    <property type="evidence" value="ECO:0007669"/>
    <property type="project" value="TreeGrafter"/>
</dbReference>
<evidence type="ECO:0000256" key="3">
    <source>
        <dbReference type="ARBA" id="ARBA00022473"/>
    </source>
</evidence>
<feature type="transmembrane region" description="Helical" evidence="11">
    <location>
        <begin position="293"/>
        <end position="313"/>
    </location>
</feature>
<feature type="transmembrane region" description="Helical" evidence="11">
    <location>
        <begin position="472"/>
        <end position="496"/>
    </location>
</feature>
<evidence type="ECO:0000259" key="14">
    <source>
        <dbReference type="PROSITE" id="PS50261"/>
    </source>
</evidence>
<feature type="signal peptide" evidence="12">
    <location>
        <begin position="1"/>
        <end position="24"/>
    </location>
</feature>
<dbReference type="OrthoDB" id="5959102at2759"/>
<evidence type="ECO:0000259" key="13">
    <source>
        <dbReference type="PROSITE" id="PS50038"/>
    </source>
</evidence>
<sequence>MSLQPLHCHLLLLILLASPAAIAALEFSQHKCEPISIEVCQNIGYNQTTKLQNLAGHSDPRDAEVLLSTFSPLISYQCSRNLKFFLCSVLMPMCDAKWPKPIGPCRPLCERVQHRCLPVLEKFGFKWPTFLNCTRFPISNQRGDEMCMEGSPESDLDDSSTSQSFWPEGSGLDYRYPSNGPAVRPPSKDVDGGAGESNIDWNERLRAWRAAVRAKSFQPDCRHMRNNRQYAYINHTGDCALRCNGHDLFSEGDKRLADIWIGVLASLCAFSSLATILTFLIDRPRFKYPVRPVVFMALCYLCYSISYFVRLIAGRETAACDRDPLTGQLVLIRQGLDNTNCAVVFLLQYFFSTAANVWYVILVFTWLLQAGWKWSPEAVAKRSCYFHLPAWILPVGLTVAVLILRRVEADELFGMCNVGHQSSDMLLGFVIVPNLLFLLLEAVFLVAGFVAMSRVRRHVKSDGQKTNKFDVLMGKIGLFSALYIVPTACLTGFNFYEFSNRDLWHLPGSPFRPSVAAFLIKVFASLAIGLTTVLWIWSCKTVNSWRSFLLPGRSAAHYRKTACGSAPEAALPPLPQQHQQHQQQYQQQAQHLNGGAASPNGWTKQHPMQQQQQHHHYQQLQPPFQQHQQQHFALGDKTITGYPKMQQRPGPDSTTFL</sequence>
<feature type="compositionally biased region" description="Low complexity" evidence="10">
    <location>
        <begin position="605"/>
        <end position="630"/>
    </location>
</feature>
<dbReference type="Gene3D" id="1.20.1070.10">
    <property type="entry name" value="Rhodopsin 7-helix transmembrane proteins"/>
    <property type="match status" value="1"/>
</dbReference>
<feature type="region of interest" description="Disordered" evidence="10">
    <location>
        <begin position="568"/>
        <end position="630"/>
    </location>
</feature>
<feature type="transmembrane region" description="Helical" evidence="11">
    <location>
        <begin position="259"/>
        <end position="281"/>
    </location>
</feature>
<evidence type="ECO:0000256" key="12">
    <source>
        <dbReference type="SAM" id="SignalP"/>
    </source>
</evidence>
<dbReference type="PROSITE" id="PS50038">
    <property type="entry name" value="FZ"/>
    <property type="match status" value="1"/>
</dbReference>
<dbReference type="SMART" id="SM01330">
    <property type="entry name" value="Frizzled"/>
    <property type="match status" value="1"/>
</dbReference>
<dbReference type="SUPFAM" id="SSF63501">
    <property type="entry name" value="Frizzled cysteine-rich domain"/>
    <property type="match status" value="1"/>
</dbReference>
<dbReference type="GO" id="GO:0060070">
    <property type="term" value="P:canonical Wnt signaling pathway"/>
    <property type="evidence" value="ECO:0007669"/>
    <property type="project" value="TreeGrafter"/>
</dbReference>
<dbReference type="PANTHER" id="PTHR11309:SF23">
    <property type="entry name" value="FRIZZLED-4"/>
    <property type="match status" value="1"/>
</dbReference>
<keyword evidence="8" id="KW-0675">Receptor</keyword>
<feature type="transmembrane region" description="Helical" evidence="11">
    <location>
        <begin position="384"/>
        <end position="405"/>
    </location>
</feature>
<dbReference type="GO" id="GO:0035567">
    <property type="term" value="P:non-canonical Wnt signaling pathway"/>
    <property type="evidence" value="ECO:0007669"/>
    <property type="project" value="TreeGrafter"/>
</dbReference>
<dbReference type="AlphaFoldDB" id="A0A267DXR0"/>
<evidence type="ECO:0000256" key="9">
    <source>
        <dbReference type="PROSITE-ProRule" id="PRU00090"/>
    </source>
</evidence>
<feature type="region of interest" description="Disordered" evidence="10">
    <location>
        <begin position="171"/>
        <end position="197"/>
    </location>
</feature>
<dbReference type="Proteomes" id="UP000215902">
    <property type="component" value="Unassembled WGS sequence"/>
</dbReference>
<evidence type="ECO:0000313" key="15">
    <source>
        <dbReference type="EMBL" id="PAA54093.1"/>
    </source>
</evidence>
<dbReference type="Pfam" id="PF01534">
    <property type="entry name" value="Frizzled"/>
    <property type="match status" value="1"/>
</dbReference>
<evidence type="ECO:0000256" key="6">
    <source>
        <dbReference type="ARBA" id="ARBA00023136"/>
    </source>
</evidence>
<evidence type="ECO:0000256" key="11">
    <source>
        <dbReference type="SAM" id="Phobius"/>
    </source>
</evidence>